<dbReference type="PANTHER" id="PTHR47998:SF91">
    <property type="entry name" value="MYB-RELATED PROTEIN 308-LIKE"/>
    <property type="match status" value="1"/>
</dbReference>
<dbReference type="PANTHER" id="PTHR47998">
    <property type="entry name" value="TRANSCRIPTION FACTOR MYB51-LIKE ISOFORM X1"/>
    <property type="match status" value="1"/>
</dbReference>
<dbReference type="Proteomes" id="UP000623129">
    <property type="component" value="Unassembled WGS sequence"/>
</dbReference>
<dbReference type="EMBL" id="SWLB01000015">
    <property type="protein sequence ID" value="KAF3328942.1"/>
    <property type="molecule type" value="Genomic_DNA"/>
</dbReference>
<comment type="caution">
    <text evidence="6">The sequence shown here is derived from an EMBL/GenBank/DDBJ whole genome shotgun (WGS) entry which is preliminary data.</text>
</comment>
<evidence type="ECO:0000313" key="7">
    <source>
        <dbReference type="Proteomes" id="UP000623129"/>
    </source>
</evidence>
<dbReference type="SMART" id="SM00717">
    <property type="entry name" value="SANT"/>
    <property type="match status" value="1"/>
</dbReference>
<dbReference type="GO" id="GO:0005634">
    <property type="term" value="C:nucleus"/>
    <property type="evidence" value="ECO:0007669"/>
    <property type="project" value="UniProtKB-SubCell"/>
</dbReference>
<evidence type="ECO:0000256" key="3">
    <source>
        <dbReference type="ARBA" id="ARBA00023242"/>
    </source>
</evidence>
<keyword evidence="7" id="KW-1185">Reference proteome</keyword>
<keyword evidence="3" id="KW-0539">Nucleus</keyword>
<feature type="domain" description="HTH myb-type" evidence="5">
    <location>
        <begin position="43"/>
        <end position="97"/>
    </location>
</feature>
<dbReference type="PROSITE" id="PS51294">
    <property type="entry name" value="HTH_MYB"/>
    <property type="match status" value="1"/>
</dbReference>
<comment type="subcellular location">
    <subcellularLocation>
        <location evidence="1">Nucleus</location>
    </subcellularLocation>
</comment>
<accession>A0A833QXU2</accession>
<dbReference type="GO" id="GO:0006355">
    <property type="term" value="P:regulation of DNA-templated transcription"/>
    <property type="evidence" value="ECO:0007669"/>
    <property type="project" value="TreeGrafter"/>
</dbReference>
<dbReference type="InterPro" id="IPR017930">
    <property type="entry name" value="Myb_dom"/>
</dbReference>
<evidence type="ECO:0000256" key="2">
    <source>
        <dbReference type="ARBA" id="ARBA00023125"/>
    </source>
</evidence>
<sequence length="185" mass="20690">MHHDSKRGAGKRGSIKVTKVSRAQKWSLLPWSEAHGDCFKPRSFDRRIKPFTEAEEDLVIKLHSLLGNRWELIAGRLPDRTEHEVKTYWNSKLKTKLSKNGNILAKKQRTSLGLTLTLDQSQVSDASSGLEEDASVTQDLNLNLSMSISGSSLLDVKEKVEANTLDHSSHVDNGNTGNRTLLLFQ</sequence>
<dbReference type="GO" id="GO:0030154">
    <property type="term" value="P:cell differentiation"/>
    <property type="evidence" value="ECO:0007669"/>
    <property type="project" value="TreeGrafter"/>
</dbReference>
<evidence type="ECO:0000259" key="5">
    <source>
        <dbReference type="PROSITE" id="PS51294"/>
    </source>
</evidence>
<gene>
    <name evidence="6" type="ORF">FCM35_KLT06020</name>
</gene>
<evidence type="ECO:0000256" key="1">
    <source>
        <dbReference type="ARBA" id="ARBA00004123"/>
    </source>
</evidence>
<dbReference type="Gene3D" id="1.10.10.60">
    <property type="entry name" value="Homeodomain-like"/>
    <property type="match status" value="1"/>
</dbReference>
<dbReference type="CDD" id="cd00167">
    <property type="entry name" value="SANT"/>
    <property type="match status" value="1"/>
</dbReference>
<reference evidence="6" key="1">
    <citation type="submission" date="2020-01" db="EMBL/GenBank/DDBJ databases">
        <title>Genome sequence of Kobresia littledalei, the first chromosome-level genome in the family Cyperaceae.</title>
        <authorList>
            <person name="Qu G."/>
        </authorList>
    </citation>
    <scope>NUCLEOTIDE SEQUENCE</scope>
    <source>
        <strain evidence="6">C.B.Clarke</strain>
        <tissue evidence="6">Leaf</tissue>
    </source>
</reference>
<dbReference type="OrthoDB" id="2143914at2759"/>
<dbReference type="InterPro" id="IPR001005">
    <property type="entry name" value="SANT/Myb"/>
</dbReference>
<evidence type="ECO:0000259" key="4">
    <source>
        <dbReference type="PROSITE" id="PS50090"/>
    </source>
</evidence>
<dbReference type="Pfam" id="PF00249">
    <property type="entry name" value="Myb_DNA-binding"/>
    <property type="match status" value="1"/>
</dbReference>
<protein>
    <submittedName>
        <fullName evidence="6">Transcription repressor MYB6</fullName>
    </submittedName>
</protein>
<name>A0A833QXU2_9POAL</name>
<dbReference type="InterPro" id="IPR009057">
    <property type="entry name" value="Homeodomain-like_sf"/>
</dbReference>
<organism evidence="6 7">
    <name type="scientific">Carex littledalei</name>
    <dbReference type="NCBI Taxonomy" id="544730"/>
    <lineage>
        <taxon>Eukaryota</taxon>
        <taxon>Viridiplantae</taxon>
        <taxon>Streptophyta</taxon>
        <taxon>Embryophyta</taxon>
        <taxon>Tracheophyta</taxon>
        <taxon>Spermatophyta</taxon>
        <taxon>Magnoliopsida</taxon>
        <taxon>Liliopsida</taxon>
        <taxon>Poales</taxon>
        <taxon>Cyperaceae</taxon>
        <taxon>Cyperoideae</taxon>
        <taxon>Cariceae</taxon>
        <taxon>Carex</taxon>
        <taxon>Carex subgen. Euthyceras</taxon>
    </lineage>
</organism>
<keyword evidence="2" id="KW-0238">DNA-binding</keyword>
<evidence type="ECO:0000313" key="6">
    <source>
        <dbReference type="EMBL" id="KAF3328942.1"/>
    </source>
</evidence>
<dbReference type="AlphaFoldDB" id="A0A833QXU2"/>
<feature type="domain" description="Myb-like" evidence="4">
    <location>
        <begin position="43"/>
        <end position="93"/>
    </location>
</feature>
<proteinExistence type="predicted"/>
<dbReference type="GO" id="GO:0000976">
    <property type="term" value="F:transcription cis-regulatory region binding"/>
    <property type="evidence" value="ECO:0007669"/>
    <property type="project" value="TreeGrafter"/>
</dbReference>
<dbReference type="SUPFAM" id="SSF46689">
    <property type="entry name" value="Homeodomain-like"/>
    <property type="match status" value="1"/>
</dbReference>
<dbReference type="InterPro" id="IPR015495">
    <property type="entry name" value="Myb_TF_plants"/>
</dbReference>
<dbReference type="PROSITE" id="PS50090">
    <property type="entry name" value="MYB_LIKE"/>
    <property type="match status" value="1"/>
</dbReference>